<dbReference type="Ensembl" id="ENSPANT00000062585.1">
    <property type="protein sequence ID" value="ENSPANP00000049448.1"/>
    <property type="gene ID" value="ENSPANG00000041670.1"/>
</dbReference>
<evidence type="ECO:0000256" key="1">
    <source>
        <dbReference type="ARBA" id="ARBA00004210"/>
    </source>
</evidence>
<keyword evidence="6 13" id="KW-0175">Coiled coil</keyword>
<feature type="domain" description="L1 transposable element trimerization" evidence="16">
    <location>
        <begin position="145"/>
        <end position="185"/>
    </location>
</feature>
<evidence type="ECO:0000256" key="8">
    <source>
        <dbReference type="ARBA" id="ARBA00060281"/>
    </source>
</evidence>
<dbReference type="SUPFAM" id="SSF57997">
    <property type="entry name" value="Tropomyosin"/>
    <property type="match status" value="1"/>
</dbReference>
<dbReference type="GO" id="GO:0000166">
    <property type="term" value="F:nucleotide binding"/>
    <property type="evidence" value="ECO:0007669"/>
    <property type="project" value="UniProtKB-KW"/>
</dbReference>
<dbReference type="Proteomes" id="UP000028761">
    <property type="component" value="Chromosome 5"/>
</dbReference>
<organism evidence="18 19">
    <name type="scientific">Papio anubis</name>
    <name type="common">Olive baboon</name>
    <dbReference type="NCBI Taxonomy" id="9555"/>
    <lineage>
        <taxon>Eukaryota</taxon>
        <taxon>Metazoa</taxon>
        <taxon>Chordata</taxon>
        <taxon>Craniata</taxon>
        <taxon>Vertebrata</taxon>
        <taxon>Euteleostomi</taxon>
        <taxon>Mammalia</taxon>
        <taxon>Eutheria</taxon>
        <taxon>Euarchontoglires</taxon>
        <taxon>Primates</taxon>
        <taxon>Haplorrhini</taxon>
        <taxon>Catarrhini</taxon>
        <taxon>Cercopithecidae</taxon>
        <taxon>Cercopithecinae</taxon>
        <taxon>Papio</taxon>
    </lineage>
</organism>
<dbReference type="InterPro" id="IPR035300">
    <property type="entry name" value="L1_dsRBD"/>
</dbReference>
<evidence type="ECO:0000256" key="6">
    <source>
        <dbReference type="ARBA" id="ARBA00023054"/>
    </source>
</evidence>
<feature type="region of interest" description="Disordered" evidence="14">
    <location>
        <begin position="1"/>
        <end position="69"/>
    </location>
</feature>
<reference evidence="18" key="3">
    <citation type="submission" date="2025-09" db="UniProtKB">
        <authorList>
            <consortium name="Ensembl"/>
        </authorList>
    </citation>
    <scope>IDENTIFICATION</scope>
</reference>
<dbReference type="Gene3D" id="1.20.5.390">
    <property type="entry name" value="L1 transposable element, trimerization domain"/>
    <property type="match status" value="1"/>
</dbReference>
<dbReference type="Pfam" id="PF17490">
    <property type="entry name" value="Tnp_22_dsRBD"/>
    <property type="match status" value="1"/>
</dbReference>
<feature type="compositionally biased region" description="Polar residues" evidence="14">
    <location>
        <begin position="59"/>
        <end position="69"/>
    </location>
</feature>
<dbReference type="OMA" id="FQPRIIY"/>
<feature type="compositionally biased region" description="Basic and acidic residues" evidence="14">
    <location>
        <begin position="26"/>
        <end position="44"/>
    </location>
</feature>
<dbReference type="FunFam" id="1.20.5.390:FF:000005">
    <property type="entry name" value="LINE-1 retrotransposable element ORF1 protein"/>
    <property type="match status" value="1"/>
</dbReference>
<dbReference type="Gene3D" id="3.30.250.20">
    <property type="entry name" value="L1 transposable element, C-terminal domain"/>
    <property type="match status" value="1"/>
</dbReference>
<dbReference type="InterPro" id="IPR042566">
    <property type="entry name" value="L1_C"/>
</dbReference>
<dbReference type="AlphaFoldDB" id="A0A8I5N1J3"/>
<evidence type="ECO:0000256" key="5">
    <source>
        <dbReference type="ARBA" id="ARBA00022843"/>
    </source>
</evidence>
<evidence type="ECO:0000313" key="19">
    <source>
        <dbReference type="Proteomes" id="UP000028761"/>
    </source>
</evidence>
<evidence type="ECO:0000313" key="18">
    <source>
        <dbReference type="Ensembl" id="ENSPANP00000049448.1"/>
    </source>
</evidence>
<accession>A0A8I5N1J3</accession>
<evidence type="ECO:0000256" key="11">
    <source>
        <dbReference type="ARBA" id="ARBA00076441"/>
    </source>
</evidence>
<evidence type="ECO:0000256" key="13">
    <source>
        <dbReference type="SAM" id="Coils"/>
    </source>
</evidence>
<dbReference type="Pfam" id="PF17489">
    <property type="entry name" value="Tnp_22_trimer"/>
    <property type="match status" value="1"/>
</dbReference>
<dbReference type="Pfam" id="PF02994">
    <property type="entry name" value="Transposase_22"/>
    <property type="match status" value="1"/>
</dbReference>
<dbReference type="PANTHER" id="PTHR11505">
    <property type="entry name" value="L1 TRANSPOSABLE ELEMENT-RELATED"/>
    <property type="match status" value="1"/>
</dbReference>
<feature type="domain" description="L1 transposable element RRM" evidence="15">
    <location>
        <begin position="188"/>
        <end position="285"/>
    </location>
</feature>
<evidence type="ECO:0000259" key="15">
    <source>
        <dbReference type="Pfam" id="PF02994"/>
    </source>
</evidence>
<feature type="domain" description="L1 transposable element dsRBD-like" evidence="17">
    <location>
        <begin position="288"/>
        <end position="352"/>
    </location>
</feature>
<dbReference type="InterPro" id="IPR004244">
    <property type="entry name" value="Transposase_22"/>
</dbReference>
<comment type="similarity">
    <text evidence="9">Belongs to the transposase 22 family.</text>
</comment>
<feature type="region of interest" description="Disordered" evidence="14">
    <location>
        <begin position="267"/>
        <end position="292"/>
    </location>
</feature>
<dbReference type="InterPro" id="IPR035301">
    <property type="entry name" value="L1_trimer"/>
</dbReference>
<evidence type="ECO:0000256" key="3">
    <source>
        <dbReference type="ARBA" id="ARBA00022490"/>
    </source>
</evidence>
<protein>
    <recommendedName>
        <fullName evidence="10">LINE-1 retrotransposable element ORF1 protein</fullName>
    </recommendedName>
    <alternativeName>
        <fullName evidence="11">LINE retrotransposable element 1</fullName>
    </alternativeName>
    <alternativeName>
        <fullName evidence="12">LINE1 retrotransposable element 1</fullName>
    </alternativeName>
</protein>
<keyword evidence="7" id="KW-0539">Nucleus</keyword>
<proteinExistence type="inferred from homology"/>
<name>A0A8I5N1J3_PAPAN</name>
<dbReference type="InterPro" id="IPR043636">
    <property type="entry name" value="L1_RRM_dom"/>
</dbReference>
<evidence type="ECO:0000256" key="2">
    <source>
        <dbReference type="ARBA" id="ARBA00004604"/>
    </source>
</evidence>
<evidence type="ECO:0000256" key="14">
    <source>
        <dbReference type="SAM" id="MobiDB-lite"/>
    </source>
</evidence>
<evidence type="ECO:0000256" key="10">
    <source>
        <dbReference type="ARBA" id="ARBA00067412"/>
    </source>
</evidence>
<keyword evidence="19" id="KW-1185">Reference proteome</keyword>
<evidence type="ECO:0000256" key="9">
    <source>
        <dbReference type="ARBA" id="ARBA00061640"/>
    </source>
</evidence>
<dbReference type="Gene3D" id="3.30.70.1820">
    <property type="entry name" value="L1 transposable element, RRM domain"/>
    <property type="match status" value="1"/>
</dbReference>
<dbReference type="FunFam" id="3.30.250.20:FF:000005">
    <property type="entry name" value="LINE-1 retrotransposable element ORF1 protein"/>
    <property type="match status" value="1"/>
</dbReference>
<comment type="subcellular location">
    <subcellularLocation>
        <location evidence="1">Cytoplasm</location>
        <location evidence="1">Stress granule</location>
    </subcellularLocation>
    <subcellularLocation>
        <location evidence="2">Nucleus</location>
        <location evidence="2">Nucleolus</location>
    </subcellularLocation>
</comment>
<dbReference type="GeneTree" id="ENSGT01150000286955"/>
<dbReference type="GO" id="GO:0032197">
    <property type="term" value="P:retrotransposition"/>
    <property type="evidence" value="ECO:0007669"/>
    <property type="project" value="UniProtKB-ARBA"/>
</dbReference>
<reference evidence="18 19" key="1">
    <citation type="submission" date="2012-03" db="EMBL/GenBank/DDBJ databases">
        <title>Whole Genome Assembly of Papio anubis.</title>
        <authorList>
            <person name="Liu Y.L."/>
            <person name="Abraham K.A."/>
            <person name="Akbar H.A."/>
            <person name="Ali S.A."/>
            <person name="Anosike U.A."/>
            <person name="Aqrawi P.A."/>
            <person name="Arias F.A."/>
            <person name="Attaway T.A."/>
            <person name="Awwad R.A."/>
            <person name="Babu C.B."/>
            <person name="Bandaranaike D.B."/>
            <person name="Battles P.B."/>
            <person name="Bell A.B."/>
            <person name="Beltran B.B."/>
            <person name="Berhane-Mersha D.B."/>
            <person name="Bess C.B."/>
            <person name="Bickham C.B."/>
            <person name="Bolden T.B."/>
            <person name="Carter K.C."/>
            <person name="Chau D.C."/>
            <person name="Chavez A.C."/>
            <person name="Clerc-Blankenburg K.C."/>
            <person name="Coyle M.C."/>
            <person name="Dao M.D."/>
            <person name="Davila M.L.D."/>
            <person name="Davy-Carroll L.D."/>
            <person name="Denson S.D."/>
            <person name="Dinh H.D."/>
            <person name="Fernandez S.F."/>
            <person name="Fernando P.F."/>
            <person name="Forbes L.F."/>
            <person name="Francis C.F."/>
            <person name="Francisco L.F."/>
            <person name="Fu Q.F."/>
            <person name="Garcia-Iii R.G."/>
            <person name="Garrett T.G."/>
            <person name="Gross S.G."/>
            <person name="Gubbala S.G."/>
            <person name="Hirani K.H."/>
            <person name="Hogues M.H."/>
            <person name="Hollins B.H."/>
            <person name="Jackson L.J."/>
            <person name="Javaid M.J."/>
            <person name="Jhangiani S.J."/>
            <person name="Johnson A.J."/>
            <person name="Johnson B.J."/>
            <person name="Jones J.J."/>
            <person name="Joshi V.J."/>
            <person name="Kalu J.K."/>
            <person name="Khan N.K."/>
            <person name="Korchina V.K."/>
            <person name="Kovar C.K."/>
            <person name="Lago L.L."/>
            <person name="Lara F.L."/>
            <person name="Le T.-K.L."/>
            <person name="Lee S.L."/>
            <person name="Legall-Iii F.L."/>
            <person name="Lemon S.L."/>
            <person name="Liu J.L."/>
            <person name="Liu Y.-S.L."/>
            <person name="Liyanage D.L."/>
            <person name="Lopez J.L."/>
            <person name="Lorensuhewa L.L."/>
            <person name="Mata R.M."/>
            <person name="Mathew T.M."/>
            <person name="Mercado C.M."/>
            <person name="Mercado I.M."/>
            <person name="Morales K.M."/>
            <person name="Morgan M.M."/>
            <person name="Munidasa M.M."/>
            <person name="Ngo D.N."/>
            <person name="Nguyen L.N."/>
            <person name="Nguyen T.N."/>
            <person name="Nguyen N.N."/>
            <person name="Obregon M.O."/>
            <person name="Okwuonu G.O."/>
            <person name="Ongeri F.O."/>
            <person name="Onwere C.O."/>
            <person name="Osifeso I.O."/>
            <person name="Parra A.P."/>
            <person name="Patil S.P."/>
            <person name="Perez A.P."/>
            <person name="Perez Y.P."/>
            <person name="Pham C.P."/>
            <person name="Pu L.-L.P."/>
            <person name="Puazo M.P."/>
            <person name="Quiroz J.Q."/>
            <person name="Rouhana J.R."/>
            <person name="Ruiz M.R."/>
            <person name="Ruiz S.-J.R."/>
            <person name="Saada N.S."/>
            <person name="Santibanez J.S."/>
            <person name="Scheel M.S."/>
            <person name="Schneider B.S."/>
            <person name="Simmons D.S."/>
            <person name="Sisson I.S."/>
            <person name="Tang L.-Y.T."/>
            <person name="Thornton R.T."/>
            <person name="Tisius J.T."/>
            <person name="Toledanes G.T."/>
            <person name="Trejos Z.T."/>
            <person name="Usmani K.U."/>
            <person name="Varghese R.V."/>
            <person name="Vattathil S.V."/>
            <person name="Vee V.V."/>
            <person name="Walker D.W."/>
            <person name="Weissenberger G.W."/>
            <person name="White C.W."/>
            <person name="Williams A.W."/>
            <person name="Woodworth J.W."/>
            <person name="Wright R.W."/>
            <person name="Zhu Y.Z."/>
            <person name="Han Y.H."/>
            <person name="Newsham I.N."/>
            <person name="Nazareth L.N."/>
            <person name="Worley K.W."/>
            <person name="Muzny D.M."/>
            <person name="Rogers J.R."/>
            <person name="Gibbs R.G."/>
        </authorList>
    </citation>
    <scope>NUCLEOTIDE SEQUENCE [LARGE SCALE GENOMIC DNA]</scope>
</reference>
<feature type="compositionally biased region" description="Basic and acidic residues" evidence="14">
    <location>
        <begin position="1"/>
        <end position="14"/>
    </location>
</feature>
<sequence length="371" mass="44112">MLEGKLTNRKDIHTKTPSVHHHHQRPKVDKITEMGKKQCRKAENSKNQSISHPPKERSSSPAMEQSWTENDFDELREEGFRRSDFSKLKEEVQTHRKEAKNLEKRFDEWITRITKVEKSLKDLIELKTMTQELHDKCTSFSNQLDQLEERVSMIEDQMNEMKHEEKFREKRVKRNEQSLQEIWYYVKRPNLRLIGVPESDGENGTKLENTLQDIIQENFPSLARQANIQIQEIQRMPQRHPSRTATPRHIIVRFTKVEMKEKMLRAAREKSQVTHKGKPIRRTADPSAETRQARREWGPIFNILKEKNFQPRIIYPAKLNYISEGEIKSFTDRQMLRDFVTTRPALQEILKEALNVESKNQYQPLQKHAKM</sequence>
<reference evidence="18" key="2">
    <citation type="submission" date="2025-08" db="UniProtKB">
        <authorList>
            <consortium name="Ensembl"/>
        </authorList>
    </citation>
    <scope>IDENTIFICATION</scope>
</reference>
<evidence type="ECO:0000256" key="12">
    <source>
        <dbReference type="ARBA" id="ARBA00078321"/>
    </source>
</evidence>
<evidence type="ECO:0000256" key="4">
    <source>
        <dbReference type="ARBA" id="ARBA00022741"/>
    </source>
</evidence>
<dbReference type="GO" id="GO:0010494">
    <property type="term" value="C:cytoplasmic stress granule"/>
    <property type="evidence" value="ECO:0007669"/>
    <property type="project" value="UniProtKB-SubCell"/>
</dbReference>
<evidence type="ECO:0000256" key="7">
    <source>
        <dbReference type="ARBA" id="ARBA00023242"/>
    </source>
</evidence>
<dbReference type="FunFam" id="3.30.70.1820:FF:000002">
    <property type="entry name" value="LINE-1 retrotransposable element ORF1 protein"/>
    <property type="match status" value="1"/>
</dbReference>
<feature type="coiled-coil region" evidence="13">
    <location>
        <begin position="85"/>
        <end position="164"/>
    </location>
</feature>
<evidence type="ECO:0000259" key="17">
    <source>
        <dbReference type="Pfam" id="PF17490"/>
    </source>
</evidence>
<evidence type="ECO:0000259" key="16">
    <source>
        <dbReference type="Pfam" id="PF17489"/>
    </source>
</evidence>
<keyword evidence="3" id="KW-0963">Cytoplasm</keyword>
<keyword evidence="4" id="KW-0547">Nucleotide-binding</keyword>
<comment type="function">
    <text evidence="8">Nucleic acid-binding protein which is essential for retrotransposition of LINE-1 elements in the genome. Functions as a nucleic acid chaperone binding its own transcript and therefore preferentially mobilizing the transcript from which they are encoded.</text>
</comment>
<dbReference type="GO" id="GO:0005730">
    <property type="term" value="C:nucleolus"/>
    <property type="evidence" value="ECO:0007669"/>
    <property type="project" value="UniProtKB-SubCell"/>
</dbReference>
<keyword evidence="5" id="KW-0832">Ubl conjugation</keyword>